<sequence>MGFPSPFFHACEVNAMIARNVPDLETSLVIDCPVLVTERLVLRPPHDEDLPELIVYANNAEVAKMLSRMPHPYGETEARAFIQAAKAERRAGITYAVTLADTGAFIGTASLIPSKSGGLELGYWIGQLYWGFGFASEAAQALTELAFRTTTLDVLEATARTINPASRRVLEKCGFVYRGEGEVYSTMAGRVAVDKFQLTREHWLDFVAT</sequence>
<dbReference type="InterPro" id="IPR051531">
    <property type="entry name" value="N-acetyltransferase"/>
</dbReference>
<dbReference type="InterPro" id="IPR000182">
    <property type="entry name" value="GNAT_dom"/>
</dbReference>
<reference evidence="2" key="1">
    <citation type="journal article" date="2014" name="Int. J. Syst. Evol. Microbiol.">
        <title>Complete genome sequence of Corynebacterium casei LMG S-19264T (=DSM 44701T), isolated from a smear-ripened cheese.</title>
        <authorList>
            <consortium name="US DOE Joint Genome Institute (JGI-PGF)"/>
            <person name="Walter F."/>
            <person name="Albersmeier A."/>
            <person name="Kalinowski J."/>
            <person name="Ruckert C."/>
        </authorList>
    </citation>
    <scope>NUCLEOTIDE SEQUENCE</scope>
    <source>
        <strain evidence="2">KCTC 42097</strain>
    </source>
</reference>
<dbReference type="Pfam" id="PF13302">
    <property type="entry name" value="Acetyltransf_3"/>
    <property type="match status" value="1"/>
</dbReference>
<dbReference type="PANTHER" id="PTHR43792">
    <property type="entry name" value="GNAT FAMILY, PUTATIVE (AFU_ORTHOLOGUE AFUA_3G00765)-RELATED-RELATED"/>
    <property type="match status" value="1"/>
</dbReference>
<reference evidence="2" key="2">
    <citation type="submission" date="2020-09" db="EMBL/GenBank/DDBJ databases">
        <authorList>
            <person name="Sun Q."/>
            <person name="Kim S."/>
        </authorList>
    </citation>
    <scope>NUCLEOTIDE SEQUENCE</scope>
    <source>
        <strain evidence="2">KCTC 42097</strain>
    </source>
</reference>
<dbReference type="EMBL" id="BMZO01000007">
    <property type="protein sequence ID" value="GHC73751.1"/>
    <property type="molecule type" value="Genomic_DNA"/>
</dbReference>
<accession>A0A8J3DJJ3</accession>
<evidence type="ECO:0000259" key="1">
    <source>
        <dbReference type="PROSITE" id="PS51186"/>
    </source>
</evidence>
<evidence type="ECO:0000313" key="2">
    <source>
        <dbReference type="EMBL" id="GHC73751.1"/>
    </source>
</evidence>
<protein>
    <submittedName>
        <fullName evidence="2">N-acetyltransferase GCN5</fullName>
    </submittedName>
</protein>
<organism evidence="2 3">
    <name type="scientific">Limoniibacter endophyticus</name>
    <dbReference type="NCBI Taxonomy" id="1565040"/>
    <lineage>
        <taxon>Bacteria</taxon>
        <taxon>Pseudomonadati</taxon>
        <taxon>Pseudomonadota</taxon>
        <taxon>Alphaproteobacteria</taxon>
        <taxon>Hyphomicrobiales</taxon>
        <taxon>Bartonellaceae</taxon>
        <taxon>Limoniibacter</taxon>
    </lineage>
</organism>
<dbReference type="AlphaFoldDB" id="A0A8J3DJJ3"/>
<evidence type="ECO:0000313" key="3">
    <source>
        <dbReference type="Proteomes" id="UP000641137"/>
    </source>
</evidence>
<dbReference type="SUPFAM" id="SSF55729">
    <property type="entry name" value="Acyl-CoA N-acyltransferases (Nat)"/>
    <property type="match status" value="1"/>
</dbReference>
<dbReference type="Gene3D" id="3.40.630.30">
    <property type="match status" value="1"/>
</dbReference>
<feature type="domain" description="N-acetyltransferase" evidence="1">
    <location>
        <begin position="40"/>
        <end position="200"/>
    </location>
</feature>
<comment type="caution">
    <text evidence="2">The sequence shown here is derived from an EMBL/GenBank/DDBJ whole genome shotgun (WGS) entry which is preliminary data.</text>
</comment>
<dbReference type="GO" id="GO:0016747">
    <property type="term" value="F:acyltransferase activity, transferring groups other than amino-acyl groups"/>
    <property type="evidence" value="ECO:0007669"/>
    <property type="project" value="InterPro"/>
</dbReference>
<proteinExistence type="predicted"/>
<dbReference type="InterPro" id="IPR016181">
    <property type="entry name" value="Acyl_CoA_acyltransferase"/>
</dbReference>
<keyword evidence="3" id="KW-1185">Reference proteome</keyword>
<dbReference type="Proteomes" id="UP000641137">
    <property type="component" value="Unassembled WGS sequence"/>
</dbReference>
<gene>
    <name evidence="2" type="ORF">GCM10010136_22100</name>
</gene>
<dbReference type="PROSITE" id="PS51186">
    <property type="entry name" value="GNAT"/>
    <property type="match status" value="1"/>
</dbReference>
<name>A0A8J3DJJ3_9HYPH</name>